<accession>A0ABS5AQP5</accession>
<comment type="caution">
    <text evidence="5">The sequence shown here is derived from an EMBL/GenBank/DDBJ whole genome shotgun (WGS) entry which is preliminary data.</text>
</comment>
<keyword evidence="6" id="KW-1185">Reference proteome</keyword>
<evidence type="ECO:0000259" key="4">
    <source>
        <dbReference type="PROSITE" id="PS50949"/>
    </source>
</evidence>
<dbReference type="EMBL" id="JAGIOO010000001">
    <property type="protein sequence ID" value="MBP2478015.1"/>
    <property type="molecule type" value="Genomic_DNA"/>
</dbReference>
<reference evidence="5 6" key="1">
    <citation type="submission" date="2021-03" db="EMBL/GenBank/DDBJ databases">
        <title>Sequencing the genomes of 1000 actinobacteria strains.</title>
        <authorList>
            <person name="Klenk H.-P."/>
        </authorList>
    </citation>
    <scope>NUCLEOTIDE SEQUENCE [LARGE SCALE GENOMIC DNA]</scope>
    <source>
        <strain evidence="5 6">DSM 44580</strain>
    </source>
</reference>
<dbReference type="InterPro" id="IPR036388">
    <property type="entry name" value="WH-like_DNA-bd_sf"/>
</dbReference>
<evidence type="ECO:0000256" key="3">
    <source>
        <dbReference type="ARBA" id="ARBA00023163"/>
    </source>
</evidence>
<dbReference type="InterPro" id="IPR011663">
    <property type="entry name" value="UTRA"/>
</dbReference>
<dbReference type="PRINTS" id="PR00035">
    <property type="entry name" value="HTHGNTR"/>
</dbReference>
<dbReference type="Gene3D" id="3.40.1410.10">
    <property type="entry name" value="Chorismate lyase-like"/>
    <property type="match status" value="1"/>
</dbReference>
<dbReference type="InterPro" id="IPR028978">
    <property type="entry name" value="Chorismate_lyase_/UTRA_dom_sf"/>
</dbReference>
<dbReference type="SUPFAM" id="SSF64288">
    <property type="entry name" value="Chorismate lyase-like"/>
    <property type="match status" value="1"/>
</dbReference>
<organism evidence="5 6">
    <name type="scientific">Crossiella equi</name>
    <dbReference type="NCBI Taxonomy" id="130796"/>
    <lineage>
        <taxon>Bacteria</taxon>
        <taxon>Bacillati</taxon>
        <taxon>Actinomycetota</taxon>
        <taxon>Actinomycetes</taxon>
        <taxon>Pseudonocardiales</taxon>
        <taxon>Pseudonocardiaceae</taxon>
        <taxon>Crossiella</taxon>
    </lineage>
</organism>
<evidence type="ECO:0000313" key="5">
    <source>
        <dbReference type="EMBL" id="MBP2478015.1"/>
    </source>
</evidence>
<dbReference type="Gene3D" id="1.10.10.10">
    <property type="entry name" value="Winged helix-like DNA-binding domain superfamily/Winged helix DNA-binding domain"/>
    <property type="match status" value="1"/>
</dbReference>
<dbReference type="Pfam" id="PF00392">
    <property type="entry name" value="GntR"/>
    <property type="match status" value="1"/>
</dbReference>
<feature type="domain" description="HTH gntR-type" evidence="4">
    <location>
        <begin position="2"/>
        <end position="69"/>
    </location>
</feature>
<evidence type="ECO:0000256" key="1">
    <source>
        <dbReference type="ARBA" id="ARBA00023015"/>
    </source>
</evidence>
<dbReference type="CDD" id="cd07377">
    <property type="entry name" value="WHTH_GntR"/>
    <property type="match status" value="1"/>
</dbReference>
<keyword evidence="2" id="KW-0238">DNA-binding</keyword>
<dbReference type="Pfam" id="PF07702">
    <property type="entry name" value="UTRA"/>
    <property type="match status" value="1"/>
</dbReference>
<evidence type="ECO:0000256" key="2">
    <source>
        <dbReference type="ARBA" id="ARBA00023125"/>
    </source>
</evidence>
<evidence type="ECO:0000313" key="6">
    <source>
        <dbReference type="Proteomes" id="UP001519363"/>
    </source>
</evidence>
<protein>
    <submittedName>
        <fullName evidence="5">GntR family transcriptional regulator</fullName>
    </submittedName>
</protein>
<dbReference type="SMART" id="SM00345">
    <property type="entry name" value="HTH_GNTR"/>
    <property type="match status" value="1"/>
</dbReference>
<dbReference type="InterPro" id="IPR036390">
    <property type="entry name" value="WH_DNA-bd_sf"/>
</dbReference>
<dbReference type="PROSITE" id="PS50949">
    <property type="entry name" value="HTH_GNTR"/>
    <property type="match status" value="1"/>
</dbReference>
<sequence>MTALKRQRVRDHLLELVETLPPGTAIPSERTLCARLDVSRPTLRAAVDELVHTGLLVREHGRGMFVAKAKVTQELVGDGPVGAPRAGGRWGSKVLELSTIPAGARLGRKLGLSPGTEVTYVLRLRLADGEPIALEHLHIPAALAPGLSTRDFEARGFYAVLADRDIHVSQADQTIEPTVTDATESALLGVPPLSPALLFERLTTDTGGRRVEYTHSVYRGDRYRIVSRLTFTPGESP</sequence>
<keyword evidence="3" id="KW-0804">Transcription</keyword>
<dbReference type="Proteomes" id="UP001519363">
    <property type="component" value="Unassembled WGS sequence"/>
</dbReference>
<keyword evidence="1" id="KW-0805">Transcription regulation</keyword>
<dbReference type="InterPro" id="IPR000524">
    <property type="entry name" value="Tscrpt_reg_HTH_GntR"/>
</dbReference>
<gene>
    <name evidence="5" type="ORF">JOF53_006887</name>
</gene>
<dbReference type="InterPro" id="IPR050679">
    <property type="entry name" value="Bact_HTH_transcr_reg"/>
</dbReference>
<dbReference type="SMART" id="SM00866">
    <property type="entry name" value="UTRA"/>
    <property type="match status" value="1"/>
</dbReference>
<proteinExistence type="predicted"/>
<name>A0ABS5AQP5_9PSEU</name>
<dbReference type="PANTHER" id="PTHR44846:SF1">
    <property type="entry name" value="MANNOSYL-D-GLYCERATE TRANSPORT_METABOLISM SYSTEM REPRESSOR MNGR-RELATED"/>
    <property type="match status" value="1"/>
</dbReference>
<dbReference type="PANTHER" id="PTHR44846">
    <property type="entry name" value="MANNOSYL-D-GLYCERATE TRANSPORT/METABOLISM SYSTEM REPRESSOR MNGR-RELATED"/>
    <property type="match status" value="1"/>
</dbReference>
<dbReference type="RefSeq" id="WP_086789887.1">
    <property type="nucleotide sequence ID" value="NZ_JAGIOO010000001.1"/>
</dbReference>
<dbReference type="SUPFAM" id="SSF46785">
    <property type="entry name" value="Winged helix' DNA-binding domain"/>
    <property type="match status" value="1"/>
</dbReference>